<gene>
    <name evidence="2" type="ORF">FAUST_3593</name>
</gene>
<feature type="coiled-coil region" evidence="1">
    <location>
        <begin position="91"/>
        <end position="125"/>
    </location>
</feature>
<sequence length="189" mass="21293">MHLAPAFEEVTGCPNHGRAISVFFGRIKISLDDIYPQNRDALRESASFEYIEKSLNGTPDKLFVKINHFGSTSREQLKAAKQSTQTCVLKKRKLEEELTKSQNKISLLEKDLSTSREQLKAAKQSTQTCVLSLKSNPTLDFETIKRSILKALKKENEELLASYSESRSILLIDQWTLGAHTTRILGHSA</sequence>
<evidence type="ECO:0000313" key="3">
    <source>
        <dbReference type="Proteomes" id="UP000537989"/>
    </source>
</evidence>
<keyword evidence="3" id="KW-1185">Reference proteome</keyword>
<organism evidence="2 3">
    <name type="scientific">Fusarium austroamericanum</name>
    <dbReference type="NCBI Taxonomy" id="282268"/>
    <lineage>
        <taxon>Eukaryota</taxon>
        <taxon>Fungi</taxon>
        <taxon>Dikarya</taxon>
        <taxon>Ascomycota</taxon>
        <taxon>Pezizomycotina</taxon>
        <taxon>Sordariomycetes</taxon>
        <taxon>Hypocreomycetidae</taxon>
        <taxon>Hypocreales</taxon>
        <taxon>Nectriaceae</taxon>
        <taxon>Fusarium</taxon>
    </lineage>
</organism>
<comment type="caution">
    <text evidence="2">The sequence shown here is derived from an EMBL/GenBank/DDBJ whole genome shotgun (WGS) entry which is preliminary data.</text>
</comment>
<reference evidence="2 3" key="1">
    <citation type="submission" date="2020-02" db="EMBL/GenBank/DDBJ databases">
        <title>Identification and distribution of gene clusters putatively required for synthesis of sphingolipid metabolism inhibitors in phylogenetically diverse species of the filamentous fungus Fusarium.</title>
        <authorList>
            <person name="Kim H.-S."/>
            <person name="Busman M."/>
            <person name="Brown D.W."/>
            <person name="Divon H."/>
            <person name="Uhlig S."/>
            <person name="Proctor R.H."/>
        </authorList>
    </citation>
    <scope>NUCLEOTIDE SEQUENCE [LARGE SCALE GENOMIC DNA]</scope>
    <source>
        <strain evidence="2 3">NRRL 2903</strain>
    </source>
</reference>
<keyword evidence="1" id="KW-0175">Coiled coil</keyword>
<proteinExistence type="predicted"/>
<dbReference type="EMBL" id="JAAMOD010000090">
    <property type="protein sequence ID" value="KAF5241899.1"/>
    <property type="molecule type" value="Genomic_DNA"/>
</dbReference>
<evidence type="ECO:0000313" key="2">
    <source>
        <dbReference type="EMBL" id="KAF5241899.1"/>
    </source>
</evidence>
<dbReference type="Proteomes" id="UP000537989">
    <property type="component" value="Unassembled WGS sequence"/>
</dbReference>
<dbReference type="AlphaFoldDB" id="A0AAN6HHN9"/>
<evidence type="ECO:0000256" key="1">
    <source>
        <dbReference type="SAM" id="Coils"/>
    </source>
</evidence>
<name>A0AAN6HHN9_FUSAU</name>
<accession>A0AAN6HHN9</accession>
<protein>
    <submittedName>
        <fullName evidence="2">Uncharacterized protein</fullName>
    </submittedName>
</protein>